<name>A0A447CV17_9BRAD</name>
<dbReference type="AlphaFoldDB" id="A0A447CV17"/>
<evidence type="ECO:0000256" key="1">
    <source>
        <dbReference type="SAM" id="MobiDB-lite"/>
    </source>
</evidence>
<reference evidence="3" key="1">
    <citation type="submission" date="2018-10" db="EMBL/GenBank/DDBJ databases">
        <authorList>
            <person name="Peiro R."/>
            <person name="Begona"/>
            <person name="Cbmso G."/>
            <person name="Lopez M."/>
            <person name="Gonzalez S."/>
            <person name="Sacristan E."/>
            <person name="Castillo E."/>
        </authorList>
    </citation>
    <scope>NUCLEOTIDE SEQUENCE [LARGE SCALE GENOMIC DNA]</scope>
</reference>
<evidence type="ECO:0000313" key="2">
    <source>
        <dbReference type="EMBL" id="VCU09041.1"/>
    </source>
</evidence>
<dbReference type="Proteomes" id="UP000289200">
    <property type="component" value="Unassembled WGS sequence"/>
</dbReference>
<comment type="caution">
    <text evidence="2">The sequence shown here is derived from an EMBL/GenBank/DDBJ whole genome shotgun (WGS) entry which is preliminary data.</text>
</comment>
<dbReference type="EMBL" id="UWOC01000139">
    <property type="protein sequence ID" value="VCU09041.1"/>
    <property type="molecule type" value="Genomic_DNA"/>
</dbReference>
<feature type="compositionally biased region" description="Basic residues" evidence="1">
    <location>
        <begin position="51"/>
        <end position="61"/>
    </location>
</feature>
<organism evidence="2 3">
    <name type="scientific">Rhodoplanes serenus</name>
    <dbReference type="NCBI Taxonomy" id="200615"/>
    <lineage>
        <taxon>Bacteria</taxon>
        <taxon>Pseudomonadati</taxon>
        <taxon>Pseudomonadota</taxon>
        <taxon>Alphaproteobacteria</taxon>
        <taxon>Hyphomicrobiales</taxon>
        <taxon>Nitrobacteraceae</taxon>
        <taxon>Rhodoplanes</taxon>
    </lineage>
</organism>
<evidence type="ECO:0000313" key="3">
    <source>
        <dbReference type="Proteomes" id="UP000289200"/>
    </source>
</evidence>
<gene>
    <name evidence="2" type="ORF">RHODGE_RHODGE_02214</name>
</gene>
<accession>A0A447CV17</accession>
<protein>
    <submittedName>
        <fullName evidence="2">Uncharacterized protein</fullName>
    </submittedName>
</protein>
<proteinExistence type="predicted"/>
<sequence>MMRRAYPGFVLVTLLAVVTAGLGWALSAQELPTGIIRTGMTIGVAAHHHVNTTSHHARHSHAGQTLSDRDESGTHSGDAQEHDSEDGLQRSASAALSCHATADAAGGCDPAAPHSTPNGPCCGAATCHATLPPVVPVTAMMLLTAAADPSPPDLGFEKSLAVRLDRPPRSTDC</sequence>
<keyword evidence="3" id="KW-1185">Reference proteome</keyword>
<feature type="compositionally biased region" description="Basic and acidic residues" evidence="1">
    <location>
        <begin position="67"/>
        <end position="88"/>
    </location>
</feature>
<feature type="region of interest" description="Disordered" evidence="1">
    <location>
        <begin position="51"/>
        <end position="92"/>
    </location>
</feature>